<accession>A0ABY5M9N2</accession>
<evidence type="ECO:0000259" key="3">
    <source>
        <dbReference type="Pfam" id="PF12089"/>
    </source>
</evidence>
<sequence>MPGSSAGDAAPTQAIPRIAKPVTNKKPPVKKAPASTPPSPAKNQSPARNGVPAAGQTDKGRPRATSAPAASGSDTQRQVRPTSGPTGRPLTTADYAHTTKGSPATTSVIPAVKDVPRDPRPATAPPQASAAGSGRRASLRLTHIEPWSVTRLAFAISVAMMIVAVVAVTIFWIVLEVAGVWDQINDSFTTVLSDDSASFNVTDYFGLGRVVGLTLVLSAVNVVLMTALATIGAHLYNLAAQLMGGVELTFAEDK</sequence>
<keyword evidence="2" id="KW-0472">Membrane</keyword>
<dbReference type="Proteomes" id="UP001316184">
    <property type="component" value="Chromosome"/>
</dbReference>
<evidence type="ECO:0000313" key="5">
    <source>
        <dbReference type="Proteomes" id="UP001316184"/>
    </source>
</evidence>
<evidence type="ECO:0000313" key="4">
    <source>
        <dbReference type="EMBL" id="UUP13743.1"/>
    </source>
</evidence>
<feature type="transmembrane region" description="Helical" evidence="2">
    <location>
        <begin position="152"/>
        <end position="175"/>
    </location>
</feature>
<protein>
    <submittedName>
        <fullName evidence="4">DUF3566 domain-containing protein</fullName>
    </submittedName>
</protein>
<feature type="compositionally biased region" description="Low complexity" evidence="1">
    <location>
        <begin position="19"/>
        <end position="34"/>
    </location>
</feature>
<dbReference type="InterPro" id="IPR021949">
    <property type="entry name" value="DUF3566_TM"/>
</dbReference>
<dbReference type="EMBL" id="CP102173">
    <property type="protein sequence ID" value="UUP13743.1"/>
    <property type="molecule type" value="Genomic_DNA"/>
</dbReference>
<evidence type="ECO:0000256" key="1">
    <source>
        <dbReference type="SAM" id="MobiDB-lite"/>
    </source>
</evidence>
<proteinExistence type="predicted"/>
<gene>
    <name evidence="4" type="ORF">NQV15_00045</name>
</gene>
<feature type="compositionally biased region" description="Polar residues" evidence="1">
    <location>
        <begin position="99"/>
        <end position="108"/>
    </location>
</feature>
<organism evidence="4 5">
    <name type="scientific">Aeromicrobium wangtongii</name>
    <dbReference type="NCBI Taxonomy" id="2969247"/>
    <lineage>
        <taxon>Bacteria</taxon>
        <taxon>Bacillati</taxon>
        <taxon>Actinomycetota</taxon>
        <taxon>Actinomycetes</taxon>
        <taxon>Propionibacteriales</taxon>
        <taxon>Nocardioidaceae</taxon>
        <taxon>Aeromicrobium</taxon>
    </lineage>
</organism>
<keyword evidence="2" id="KW-1133">Transmembrane helix</keyword>
<feature type="domain" description="DUF3566" evidence="3">
    <location>
        <begin position="135"/>
        <end position="252"/>
    </location>
</feature>
<dbReference type="RefSeq" id="WP_232402538.1">
    <property type="nucleotide sequence ID" value="NZ_CP102173.1"/>
</dbReference>
<feature type="compositionally biased region" description="Polar residues" evidence="1">
    <location>
        <begin position="72"/>
        <end position="85"/>
    </location>
</feature>
<reference evidence="4 5" key="1">
    <citation type="submission" date="2022-08" db="EMBL/GenBank/DDBJ databases">
        <title>novel species in genus Aeromicrobium.</title>
        <authorList>
            <person name="Ye L."/>
        </authorList>
    </citation>
    <scope>NUCLEOTIDE SEQUENCE [LARGE SCALE GENOMIC DNA]</scope>
    <source>
        <strain evidence="5">zg-Y1379</strain>
    </source>
</reference>
<name>A0ABY5M9N2_9ACTN</name>
<feature type="transmembrane region" description="Helical" evidence="2">
    <location>
        <begin position="210"/>
        <end position="233"/>
    </location>
</feature>
<dbReference type="Pfam" id="PF12089">
    <property type="entry name" value="DUF3566"/>
    <property type="match status" value="1"/>
</dbReference>
<keyword evidence="5" id="KW-1185">Reference proteome</keyword>
<feature type="region of interest" description="Disordered" evidence="1">
    <location>
        <begin position="1"/>
        <end position="135"/>
    </location>
</feature>
<keyword evidence="2" id="KW-0812">Transmembrane</keyword>
<evidence type="ECO:0000256" key="2">
    <source>
        <dbReference type="SAM" id="Phobius"/>
    </source>
</evidence>